<comment type="similarity">
    <text evidence="1">Belongs to the small GTPase superfamily. Rab family.</text>
</comment>
<dbReference type="Gene3D" id="3.40.50.300">
    <property type="entry name" value="P-loop containing nucleotide triphosphate hydrolases"/>
    <property type="match status" value="1"/>
</dbReference>
<dbReference type="CDD" id="cd00154">
    <property type="entry name" value="Rab"/>
    <property type="match status" value="1"/>
</dbReference>
<dbReference type="SMART" id="SM00174">
    <property type="entry name" value="RHO"/>
    <property type="match status" value="1"/>
</dbReference>
<gene>
    <name evidence="2" type="ORF">CTheo_4439</name>
</gene>
<accession>A0A5N5QKT2</accession>
<dbReference type="InterPro" id="IPR027417">
    <property type="entry name" value="P-loop_NTPase"/>
</dbReference>
<dbReference type="OrthoDB" id="9989112at2759"/>
<evidence type="ECO:0000256" key="1">
    <source>
        <dbReference type="ARBA" id="ARBA00006270"/>
    </source>
</evidence>
<dbReference type="GO" id="GO:0005525">
    <property type="term" value="F:GTP binding"/>
    <property type="evidence" value="ECO:0007669"/>
    <property type="project" value="InterPro"/>
</dbReference>
<dbReference type="EMBL" id="SSOP01000076">
    <property type="protein sequence ID" value="KAB5592118.1"/>
    <property type="molecule type" value="Genomic_DNA"/>
</dbReference>
<dbReference type="PROSITE" id="PS51421">
    <property type="entry name" value="RAS"/>
    <property type="match status" value="1"/>
</dbReference>
<organism evidence="2 3">
    <name type="scientific">Ceratobasidium theobromae</name>
    <dbReference type="NCBI Taxonomy" id="1582974"/>
    <lineage>
        <taxon>Eukaryota</taxon>
        <taxon>Fungi</taxon>
        <taxon>Dikarya</taxon>
        <taxon>Basidiomycota</taxon>
        <taxon>Agaricomycotina</taxon>
        <taxon>Agaricomycetes</taxon>
        <taxon>Cantharellales</taxon>
        <taxon>Ceratobasidiaceae</taxon>
        <taxon>Ceratobasidium</taxon>
    </lineage>
</organism>
<dbReference type="SMART" id="SM00173">
    <property type="entry name" value="RAS"/>
    <property type="match status" value="1"/>
</dbReference>
<dbReference type="InterPro" id="IPR050209">
    <property type="entry name" value="Rab_GTPases_membrane_traffic"/>
</dbReference>
<dbReference type="SMART" id="SM00176">
    <property type="entry name" value="RAN"/>
    <property type="match status" value="1"/>
</dbReference>
<dbReference type="Pfam" id="PF00071">
    <property type="entry name" value="Ras"/>
    <property type="match status" value="1"/>
</dbReference>
<evidence type="ECO:0000313" key="2">
    <source>
        <dbReference type="EMBL" id="KAB5592118.1"/>
    </source>
</evidence>
<dbReference type="PRINTS" id="PR00449">
    <property type="entry name" value="RASTRNSFRMNG"/>
</dbReference>
<dbReference type="InterPro" id="IPR001806">
    <property type="entry name" value="Small_GTPase"/>
</dbReference>
<keyword evidence="3" id="KW-1185">Reference proteome</keyword>
<dbReference type="FunFam" id="3.40.50.300:FF:001447">
    <property type="entry name" value="Ras-related protein Rab-1B"/>
    <property type="match status" value="1"/>
</dbReference>
<name>A0A5N5QKT2_9AGAM</name>
<evidence type="ECO:0000313" key="3">
    <source>
        <dbReference type="Proteomes" id="UP000383932"/>
    </source>
</evidence>
<reference evidence="2 3" key="1">
    <citation type="journal article" date="2019" name="Fungal Biol. Biotechnol.">
        <title>Draft genome sequence of fastidious pathogen Ceratobasidium theobromae, which causes vascular-streak dieback in Theobroma cacao.</title>
        <authorList>
            <person name="Ali S.S."/>
            <person name="Asman A."/>
            <person name="Shao J."/>
            <person name="Firmansyah A.P."/>
            <person name="Susilo A.W."/>
            <person name="Rosmana A."/>
            <person name="McMahon P."/>
            <person name="Junaid M."/>
            <person name="Guest D."/>
            <person name="Kheng T.Y."/>
            <person name="Meinhardt L.W."/>
            <person name="Bailey B.A."/>
        </authorList>
    </citation>
    <scope>NUCLEOTIDE SEQUENCE [LARGE SCALE GENOMIC DNA]</scope>
    <source>
        <strain evidence="2 3">CT2</strain>
    </source>
</reference>
<dbReference type="InterPro" id="IPR005225">
    <property type="entry name" value="Small_GTP-bd"/>
</dbReference>
<sequence length="365" mass="40861">MTRRKLQANPDSDIGISLVNGTQVEKYIAPFMAMFAKLPKQHDLSHNSNAARVTLTMSYSPVGRETSPHTVLIPWTNKYEVALASAKSAFQRYFPNGPVDQHRWLATRIQTSSGVTWAEIMPELFGHVVGDHNNELWLCEDNSRIMVLPIGHEEKQAYRFKFITVGESGVGKTMMIQCFTTPAEARFPKGPTVQARMDMTSRLITANGERVKIELWDTAGTERYRSLLNNYYRGTDGVILVYSVANRDTFNQCRGWLAELRRNLGELVPVMLIGNQIDLKEERAVEADEAQVFAINHKLLFAEVSAKQGINVDHVFQMLAGRPNGSHHPLKVQDVVADLAKTTAQLIETWSLGLGYGADPSRCVS</sequence>
<dbReference type="PROSITE" id="PS51419">
    <property type="entry name" value="RAB"/>
    <property type="match status" value="1"/>
</dbReference>
<dbReference type="PROSITE" id="PS51420">
    <property type="entry name" value="RHO"/>
    <property type="match status" value="1"/>
</dbReference>
<comment type="caution">
    <text evidence="2">The sequence shown here is derived from an EMBL/GenBank/DDBJ whole genome shotgun (WGS) entry which is preliminary data.</text>
</comment>
<dbReference type="PANTHER" id="PTHR47979">
    <property type="entry name" value="DRAB11-RELATED"/>
    <property type="match status" value="1"/>
</dbReference>
<dbReference type="SUPFAM" id="SSF52540">
    <property type="entry name" value="P-loop containing nucleoside triphosphate hydrolases"/>
    <property type="match status" value="1"/>
</dbReference>
<dbReference type="SMART" id="SM00175">
    <property type="entry name" value="RAB"/>
    <property type="match status" value="1"/>
</dbReference>
<dbReference type="NCBIfam" id="TIGR00231">
    <property type="entry name" value="small_GTP"/>
    <property type="match status" value="1"/>
</dbReference>
<protein>
    <submittedName>
        <fullName evidence="2">Ras-related protein Rab-11A</fullName>
    </submittedName>
</protein>
<dbReference type="Proteomes" id="UP000383932">
    <property type="component" value="Unassembled WGS sequence"/>
</dbReference>
<dbReference type="GO" id="GO:0003924">
    <property type="term" value="F:GTPase activity"/>
    <property type="evidence" value="ECO:0007669"/>
    <property type="project" value="InterPro"/>
</dbReference>
<proteinExistence type="inferred from homology"/>
<dbReference type="AlphaFoldDB" id="A0A5N5QKT2"/>